<protein>
    <recommendedName>
        <fullName evidence="2">Homoserine O-acetyltransferase</fullName>
        <shortName evidence="2">HAT</shortName>
        <ecNumber evidence="2">2.3.1.31</ecNumber>
    </recommendedName>
    <alternativeName>
        <fullName evidence="2">Homoserine transacetylase</fullName>
        <shortName evidence="2">HTA</shortName>
    </alternativeName>
</protein>
<dbReference type="Proteomes" id="UP001597601">
    <property type="component" value="Unassembled WGS sequence"/>
</dbReference>
<dbReference type="RefSeq" id="WP_377129444.1">
    <property type="nucleotide sequence ID" value="NZ_JBHUON010000021.1"/>
</dbReference>
<evidence type="ECO:0000256" key="1">
    <source>
        <dbReference type="ARBA" id="ARBA00022679"/>
    </source>
</evidence>
<keyword evidence="2 4" id="KW-0012">Acyltransferase</keyword>
<comment type="caution">
    <text evidence="2">Lacks conserved residue(s) required for the propagation of feature annotation.</text>
</comment>
<dbReference type="InterPro" id="IPR008220">
    <property type="entry name" value="HAT_MetX-like"/>
</dbReference>
<comment type="caution">
    <text evidence="4">The sequence shown here is derived from an EMBL/GenBank/DDBJ whole genome shotgun (WGS) entry which is preliminary data.</text>
</comment>
<comment type="subcellular location">
    <subcellularLocation>
        <location evidence="2">Cytoplasm</location>
    </subcellularLocation>
</comment>
<evidence type="ECO:0000313" key="5">
    <source>
        <dbReference type="Proteomes" id="UP001597601"/>
    </source>
</evidence>
<evidence type="ECO:0000313" key="4">
    <source>
        <dbReference type="EMBL" id="MFD2866103.1"/>
    </source>
</evidence>
<dbReference type="PANTHER" id="PTHR32268:SF11">
    <property type="entry name" value="HOMOSERINE O-ACETYLTRANSFERASE"/>
    <property type="match status" value="1"/>
</dbReference>
<keyword evidence="2" id="KW-0963">Cytoplasm</keyword>
<dbReference type="PIRSF" id="PIRSF000443">
    <property type="entry name" value="Homoser_Ac_trans"/>
    <property type="match status" value="1"/>
</dbReference>
<dbReference type="Gene3D" id="3.40.50.1820">
    <property type="entry name" value="alpha/beta hydrolase"/>
    <property type="match status" value="1"/>
</dbReference>
<dbReference type="EC" id="2.3.1.31" evidence="2"/>
<feature type="active site" evidence="2">
    <location>
        <position position="318"/>
    </location>
</feature>
<evidence type="ECO:0000259" key="3">
    <source>
        <dbReference type="Pfam" id="PF00561"/>
    </source>
</evidence>
<dbReference type="PANTHER" id="PTHR32268">
    <property type="entry name" value="HOMOSERINE O-ACETYLTRANSFERASE"/>
    <property type="match status" value="1"/>
</dbReference>
<dbReference type="InterPro" id="IPR029058">
    <property type="entry name" value="AB_hydrolase_fold"/>
</dbReference>
<dbReference type="Pfam" id="PF00561">
    <property type="entry name" value="Abhydrolase_1"/>
    <property type="match status" value="1"/>
</dbReference>
<feature type="binding site" evidence="2">
    <location>
        <position position="201"/>
    </location>
    <ligand>
        <name>substrate</name>
    </ligand>
</feature>
<reference evidence="5" key="1">
    <citation type="journal article" date="2019" name="Int. J. Syst. Evol. Microbiol.">
        <title>The Global Catalogue of Microorganisms (GCM) 10K type strain sequencing project: providing services to taxonomists for standard genome sequencing and annotation.</title>
        <authorList>
            <consortium name="The Broad Institute Genomics Platform"/>
            <consortium name="The Broad Institute Genome Sequencing Center for Infectious Disease"/>
            <person name="Wu L."/>
            <person name="Ma J."/>
        </authorList>
    </citation>
    <scope>NUCLEOTIDE SEQUENCE [LARGE SCALE GENOMIC DNA]</scope>
    <source>
        <strain evidence="5">KCTC 52232</strain>
    </source>
</reference>
<keyword evidence="2" id="KW-0486">Methionine biosynthesis</keyword>
<comment type="catalytic activity">
    <reaction evidence="2">
        <text>L-homoserine + acetyl-CoA = O-acetyl-L-homoserine + CoA</text>
        <dbReference type="Rhea" id="RHEA:13701"/>
        <dbReference type="ChEBI" id="CHEBI:57287"/>
        <dbReference type="ChEBI" id="CHEBI:57288"/>
        <dbReference type="ChEBI" id="CHEBI:57476"/>
        <dbReference type="ChEBI" id="CHEBI:57716"/>
        <dbReference type="EC" id="2.3.1.31"/>
    </reaction>
</comment>
<keyword evidence="1 2" id="KW-0808">Transferase</keyword>
<evidence type="ECO:0000256" key="2">
    <source>
        <dbReference type="HAMAP-Rule" id="MF_00296"/>
    </source>
</evidence>
<gene>
    <name evidence="4" type="primary">metX</name>
    <name evidence="2" type="synonym">metXA</name>
    <name evidence="4" type="ORF">ACFSYC_15510</name>
</gene>
<dbReference type="NCBIfam" id="TIGR01392">
    <property type="entry name" value="homoserO_Ac_trn"/>
    <property type="match status" value="1"/>
</dbReference>
<feature type="active site" evidence="2">
    <location>
        <position position="289"/>
    </location>
</feature>
<feature type="binding site" evidence="2">
    <location>
        <position position="319"/>
    </location>
    <ligand>
        <name>substrate</name>
    </ligand>
</feature>
<comment type="subunit">
    <text evidence="2">Homodimer.</text>
</comment>
<name>A0ABW5XTB4_9SPHI</name>
<comment type="function">
    <text evidence="2">Transfers an acetyl group from acetyl-CoA to L-homoserine, forming acetyl-L-homoserine.</text>
</comment>
<dbReference type="EMBL" id="JBHUON010000021">
    <property type="protein sequence ID" value="MFD2866103.1"/>
    <property type="molecule type" value="Genomic_DNA"/>
</dbReference>
<feature type="active site" description="Nucleophile" evidence="2">
    <location>
        <position position="135"/>
    </location>
</feature>
<feature type="domain" description="AB hydrolase-1" evidence="3">
    <location>
        <begin position="40"/>
        <end position="321"/>
    </location>
</feature>
<dbReference type="HAMAP" id="MF_00296">
    <property type="entry name" value="MetX_acyltransf"/>
    <property type="match status" value="1"/>
</dbReference>
<accession>A0ABW5XTB4</accession>
<keyword evidence="2" id="KW-0028">Amino-acid biosynthesis</keyword>
<sequence>MSTQLYKYDKPFELESGAVLPGLELGYHTYGTLNAGKDNVVWVCHAFTANSDVLDWWKGLFGMGYYFNPEDHYIVCVNMLGSAYGSSGPLSIDPATGQPYYLTFPQITTRDMVKSQQLMAKAIGIDSIQTLIGGSLGGQQASEWAIMEPGFIKNLILIASNAKHSPWGIAFNESQRLAIAADPTFEQGMPDGGSKGLKAARAMALLSYRGYKTYGISQHEDNEDVVDNYKAASYQNYQGDKLVKRFNAYSYWYLTKSMDSHNVGRNRETIEKALSAITARTLVVAIDSDLLFPVEEQKYLAKNIPGAIYAEFDSYYGHDGFLIETEALTNIITAFFNTAINGHTAQIHQTA</sequence>
<dbReference type="GO" id="GO:0004414">
    <property type="term" value="F:homoserine O-acetyltransferase activity"/>
    <property type="evidence" value="ECO:0007669"/>
    <property type="project" value="UniProtKB-EC"/>
</dbReference>
<organism evidence="4 5">
    <name type="scientific">Mucilaginibacter antarcticus</name>
    <dbReference type="NCBI Taxonomy" id="1855725"/>
    <lineage>
        <taxon>Bacteria</taxon>
        <taxon>Pseudomonadati</taxon>
        <taxon>Bacteroidota</taxon>
        <taxon>Sphingobacteriia</taxon>
        <taxon>Sphingobacteriales</taxon>
        <taxon>Sphingobacteriaceae</taxon>
        <taxon>Mucilaginibacter</taxon>
    </lineage>
</organism>
<dbReference type="InterPro" id="IPR000073">
    <property type="entry name" value="AB_hydrolase_1"/>
</dbReference>
<comment type="similarity">
    <text evidence="2">Belongs to the AB hydrolase superfamily. MetX family.</text>
</comment>
<proteinExistence type="inferred from homology"/>
<dbReference type="SUPFAM" id="SSF53474">
    <property type="entry name" value="alpha/beta-Hydrolases"/>
    <property type="match status" value="1"/>
</dbReference>
<comment type="pathway">
    <text evidence="2">Amino-acid biosynthesis; L-methionine biosynthesis via de novo pathway; O-acetyl-L-homoserine from L-homoserine: step 1/1.</text>
</comment>
<keyword evidence="5" id="KW-1185">Reference proteome</keyword>